<feature type="compositionally biased region" description="Polar residues" evidence="1">
    <location>
        <begin position="7"/>
        <end position="28"/>
    </location>
</feature>
<feature type="region of interest" description="Disordered" evidence="1">
    <location>
        <begin position="1"/>
        <end position="71"/>
    </location>
</feature>
<evidence type="ECO:0000256" key="1">
    <source>
        <dbReference type="SAM" id="MobiDB-lite"/>
    </source>
</evidence>
<reference evidence="2" key="1">
    <citation type="journal article" date="2021" name="Proc. Natl. Acad. Sci. U.S.A.">
        <title>A Catalog of Tens of Thousands of Viruses from Human Metagenomes Reveals Hidden Associations with Chronic Diseases.</title>
        <authorList>
            <person name="Tisza M.J."/>
            <person name="Buck C.B."/>
        </authorList>
    </citation>
    <scope>NUCLEOTIDE SEQUENCE</scope>
    <source>
        <strain evidence="2">Ctn7K25</strain>
    </source>
</reference>
<name>A0A8S5QBK7_9CAUD</name>
<accession>A0A8S5QBK7</accession>
<organism evidence="2">
    <name type="scientific">Podoviridae sp. ctn7K25</name>
    <dbReference type="NCBI Taxonomy" id="2825273"/>
    <lineage>
        <taxon>Viruses</taxon>
        <taxon>Duplodnaviria</taxon>
        <taxon>Heunggongvirae</taxon>
        <taxon>Uroviricota</taxon>
        <taxon>Caudoviricetes</taxon>
    </lineage>
</organism>
<feature type="compositionally biased region" description="Low complexity" evidence="1">
    <location>
        <begin position="44"/>
        <end position="59"/>
    </location>
</feature>
<sequence>MKKVVARNTTTAQKGSDSFSKAQPQVPTAQKGLVRPSEAQFHQTHSPSSKKTTAATISSMPTSTPSRAKAL</sequence>
<protein>
    <submittedName>
        <fullName evidence="2">Uncharacterized protein</fullName>
    </submittedName>
</protein>
<evidence type="ECO:0000313" key="2">
    <source>
        <dbReference type="EMBL" id="DAE16671.1"/>
    </source>
</evidence>
<feature type="compositionally biased region" description="Polar residues" evidence="1">
    <location>
        <begin position="60"/>
        <end position="71"/>
    </location>
</feature>
<dbReference type="EMBL" id="BK015629">
    <property type="protein sequence ID" value="DAE16671.1"/>
    <property type="molecule type" value="Genomic_DNA"/>
</dbReference>
<proteinExistence type="predicted"/>